<feature type="compositionally biased region" description="Polar residues" evidence="1">
    <location>
        <begin position="1"/>
        <end position="16"/>
    </location>
</feature>
<feature type="region of interest" description="Disordered" evidence="1">
    <location>
        <begin position="1"/>
        <end position="22"/>
    </location>
</feature>
<gene>
    <name evidence="2" type="ORF">PEGY_LOCUS10966</name>
</gene>
<organism evidence="2 3">
    <name type="scientific">Penicillium egyptiacum</name>
    <dbReference type="NCBI Taxonomy" id="1303716"/>
    <lineage>
        <taxon>Eukaryota</taxon>
        <taxon>Fungi</taxon>
        <taxon>Dikarya</taxon>
        <taxon>Ascomycota</taxon>
        <taxon>Pezizomycotina</taxon>
        <taxon>Eurotiomycetes</taxon>
        <taxon>Eurotiomycetidae</taxon>
        <taxon>Eurotiales</taxon>
        <taxon>Aspergillaceae</taxon>
        <taxon>Penicillium</taxon>
    </lineage>
</organism>
<dbReference type="EMBL" id="CAJVRC010000906">
    <property type="protein sequence ID" value="CAG8910163.1"/>
    <property type="molecule type" value="Genomic_DNA"/>
</dbReference>
<dbReference type="OrthoDB" id="4760831at2759"/>
<accession>A0A9W4KN78</accession>
<dbReference type="AlphaFoldDB" id="A0A9W4KN78"/>
<name>A0A9W4KN78_9EURO</name>
<keyword evidence="3" id="KW-1185">Reference proteome</keyword>
<evidence type="ECO:0000313" key="3">
    <source>
        <dbReference type="Proteomes" id="UP001154252"/>
    </source>
</evidence>
<comment type="caution">
    <text evidence="2">The sequence shown here is derived from an EMBL/GenBank/DDBJ whole genome shotgun (WGS) entry which is preliminary data.</text>
</comment>
<sequence>MSKWQQPSPSHPTTHYSDPERDFDSVIKTLQKGVRNSKPDRGRYNKAVVLGLRCSNDDLDLAKPQATLLKTFRTRYGFEMATLLTPSISWEEALNAIYETTFELRQKYDMDSRNTWLQSTLFVIHYIGHGVCKTEQKFEIW</sequence>
<evidence type="ECO:0000256" key="1">
    <source>
        <dbReference type="SAM" id="MobiDB-lite"/>
    </source>
</evidence>
<protein>
    <submittedName>
        <fullName evidence="2">Uncharacterized protein</fullName>
    </submittedName>
</protein>
<reference evidence="2" key="1">
    <citation type="submission" date="2021-07" db="EMBL/GenBank/DDBJ databases">
        <authorList>
            <person name="Branca A.L. A."/>
        </authorList>
    </citation>
    <scope>NUCLEOTIDE SEQUENCE</scope>
</reference>
<proteinExistence type="predicted"/>
<evidence type="ECO:0000313" key="2">
    <source>
        <dbReference type="EMBL" id="CAG8910163.1"/>
    </source>
</evidence>
<dbReference type="Proteomes" id="UP001154252">
    <property type="component" value="Unassembled WGS sequence"/>
</dbReference>